<dbReference type="Proteomes" id="UP001145114">
    <property type="component" value="Unassembled WGS sequence"/>
</dbReference>
<protein>
    <submittedName>
        <fullName evidence="1">Uncharacterized protein</fullName>
    </submittedName>
</protein>
<feature type="non-terminal residue" evidence="1">
    <location>
        <position position="1"/>
    </location>
</feature>
<reference evidence="1" key="1">
    <citation type="submission" date="2022-06" db="EMBL/GenBank/DDBJ databases">
        <title>Phylogenomic reconstructions and comparative analyses of Kickxellomycotina fungi.</title>
        <authorList>
            <person name="Reynolds N.K."/>
            <person name="Stajich J.E."/>
            <person name="Barry K."/>
            <person name="Grigoriev I.V."/>
            <person name="Crous P."/>
            <person name="Smith M.E."/>
        </authorList>
    </citation>
    <scope>NUCLEOTIDE SEQUENCE</scope>
    <source>
        <strain evidence="1">RSA 2271</strain>
    </source>
</reference>
<evidence type="ECO:0000313" key="1">
    <source>
        <dbReference type="EMBL" id="KAJ1678544.1"/>
    </source>
</evidence>
<evidence type="ECO:0000313" key="2">
    <source>
        <dbReference type="Proteomes" id="UP001145114"/>
    </source>
</evidence>
<name>A0ACC1HW03_9FUNG</name>
<keyword evidence="2" id="KW-1185">Reference proteome</keyword>
<proteinExistence type="predicted"/>
<comment type="caution">
    <text evidence="1">The sequence shown here is derived from an EMBL/GenBank/DDBJ whole genome shotgun (WGS) entry which is preliminary data.</text>
</comment>
<accession>A0ACC1HW03</accession>
<organism evidence="1 2">
    <name type="scientific">Spiromyces aspiralis</name>
    <dbReference type="NCBI Taxonomy" id="68401"/>
    <lineage>
        <taxon>Eukaryota</taxon>
        <taxon>Fungi</taxon>
        <taxon>Fungi incertae sedis</taxon>
        <taxon>Zoopagomycota</taxon>
        <taxon>Kickxellomycotina</taxon>
        <taxon>Kickxellomycetes</taxon>
        <taxon>Kickxellales</taxon>
        <taxon>Kickxellaceae</taxon>
        <taxon>Spiromyces</taxon>
    </lineage>
</organism>
<gene>
    <name evidence="1" type="ORF">EV182_003842</name>
</gene>
<dbReference type="EMBL" id="JAMZIH010001068">
    <property type="protein sequence ID" value="KAJ1678544.1"/>
    <property type="molecule type" value="Genomic_DNA"/>
</dbReference>
<sequence>YHIFGTKTPSDQFHDTAILTSKKIKLEPVLIPMTSPARTTSILLPQSGIAIINVHAPTLPKADFFTSLH</sequence>